<reference evidence="1 2" key="1">
    <citation type="journal article" date="2006" name="Science">
        <title>The genome of black cottonwood, Populus trichocarpa (Torr. &amp; Gray).</title>
        <authorList>
            <person name="Tuskan G.A."/>
            <person name="Difazio S."/>
            <person name="Jansson S."/>
            <person name="Bohlmann J."/>
            <person name="Grigoriev I."/>
            <person name="Hellsten U."/>
            <person name="Putnam N."/>
            <person name="Ralph S."/>
            <person name="Rombauts S."/>
            <person name="Salamov A."/>
            <person name="Schein J."/>
            <person name="Sterck L."/>
            <person name="Aerts A."/>
            <person name="Bhalerao R.R."/>
            <person name="Bhalerao R.P."/>
            <person name="Blaudez D."/>
            <person name="Boerjan W."/>
            <person name="Brun A."/>
            <person name="Brunner A."/>
            <person name="Busov V."/>
            <person name="Campbell M."/>
            <person name="Carlson J."/>
            <person name="Chalot M."/>
            <person name="Chapman J."/>
            <person name="Chen G.L."/>
            <person name="Cooper D."/>
            <person name="Coutinho P.M."/>
            <person name="Couturier J."/>
            <person name="Covert S."/>
            <person name="Cronk Q."/>
            <person name="Cunningham R."/>
            <person name="Davis J."/>
            <person name="Degroeve S."/>
            <person name="Dejardin A."/>
            <person name="Depamphilis C."/>
            <person name="Detter J."/>
            <person name="Dirks B."/>
            <person name="Dubchak I."/>
            <person name="Duplessis S."/>
            <person name="Ehlting J."/>
            <person name="Ellis B."/>
            <person name="Gendler K."/>
            <person name="Goodstein D."/>
            <person name="Gribskov M."/>
            <person name="Grimwood J."/>
            <person name="Groover A."/>
            <person name="Gunter L."/>
            <person name="Hamberger B."/>
            <person name="Heinze B."/>
            <person name="Helariutta Y."/>
            <person name="Henrissat B."/>
            <person name="Holligan D."/>
            <person name="Holt R."/>
            <person name="Huang W."/>
            <person name="Islam-Faridi N."/>
            <person name="Jones S."/>
            <person name="Jones-Rhoades M."/>
            <person name="Jorgensen R."/>
            <person name="Joshi C."/>
            <person name="Kangasjarvi J."/>
            <person name="Karlsson J."/>
            <person name="Kelleher C."/>
            <person name="Kirkpatrick R."/>
            <person name="Kirst M."/>
            <person name="Kohler A."/>
            <person name="Kalluri U."/>
            <person name="Larimer F."/>
            <person name="Leebens-Mack J."/>
            <person name="Leple J.C."/>
            <person name="Locascio P."/>
            <person name="Lou Y."/>
            <person name="Lucas S."/>
            <person name="Martin F."/>
            <person name="Montanini B."/>
            <person name="Napoli C."/>
            <person name="Nelson D.R."/>
            <person name="Nelson C."/>
            <person name="Nieminen K."/>
            <person name="Nilsson O."/>
            <person name="Pereda V."/>
            <person name="Peter G."/>
            <person name="Philippe R."/>
            <person name="Pilate G."/>
            <person name="Poliakov A."/>
            <person name="Razumovskaya J."/>
            <person name="Richardson P."/>
            <person name="Rinaldi C."/>
            <person name="Ritland K."/>
            <person name="Rouze P."/>
            <person name="Ryaboy D."/>
            <person name="Schmutz J."/>
            <person name="Schrader J."/>
            <person name="Segerman B."/>
            <person name="Shin H."/>
            <person name="Siddiqui A."/>
            <person name="Sterky F."/>
            <person name="Terry A."/>
            <person name="Tsai C.J."/>
            <person name="Uberbacher E."/>
            <person name="Unneberg P."/>
            <person name="Vahala J."/>
            <person name="Wall K."/>
            <person name="Wessler S."/>
            <person name="Yang G."/>
            <person name="Yin T."/>
            <person name="Douglas C."/>
            <person name="Marra M."/>
            <person name="Sandberg G."/>
            <person name="Van de Peer Y."/>
            <person name="Rokhsar D."/>
        </authorList>
    </citation>
    <scope>NUCLEOTIDE SEQUENCE [LARGE SCALE GENOMIC DNA]</scope>
    <source>
        <strain evidence="2">cv. Nisqually</strain>
    </source>
</reference>
<sequence length="137" mass="15421">MGAAERAEEWYYRWIWRAWFGCQRSGKEDEEVQWAAFVVVVGSWKVDVVAGGRMGLGSVRGRGDLVRSAVEKEKLKQPARGESQGERLCPLMVLASWRLVQEGRFGAGEEDGDGCGLDMESGSWRRGADWHYFFVAS</sequence>
<dbReference type="AlphaFoldDB" id="U7E074"/>
<gene>
    <name evidence="1" type="ORF">POPTR_016G011700</name>
</gene>
<accession>U7E074</accession>
<proteinExistence type="predicted"/>
<organism evidence="1 2">
    <name type="scientific">Populus trichocarpa</name>
    <name type="common">Western balsam poplar</name>
    <name type="synonym">Populus balsamifera subsp. trichocarpa</name>
    <dbReference type="NCBI Taxonomy" id="3694"/>
    <lineage>
        <taxon>Eukaryota</taxon>
        <taxon>Viridiplantae</taxon>
        <taxon>Streptophyta</taxon>
        <taxon>Embryophyta</taxon>
        <taxon>Tracheophyta</taxon>
        <taxon>Spermatophyta</taxon>
        <taxon>Magnoliopsida</taxon>
        <taxon>eudicotyledons</taxon>
        <taxon>Gunneridae</taxon>
        <taxon>Pentapetalae</taxon>
        <taxon>rosids</taxon>
        <taxon>fabids</taxon>
        <taxon>Malpighiales</taxon>
        <taxon>Salicaceae</taxon>
        <taxon>Saliceae</taxon>
        <taxon>Populus</taxon>
    </lineage>
</organism>
<name>U7E074_POPTR</name>
<evidence type="ECO:0000313" key="2">
    <source>
        <dbReference type="Proteomes" id="UP000006729"/>
    </source>
</evidence>
<keyword evidence="2" id="KW-1185">Reference proteome</keyword>
<dbReference type="HOGENOM" id="CLU_1868649_0_0_1"/>
<protein>
    <submittedName>
        <fullName evidence="1">Uncharacterized protein</fullName>
    </submittedName>
</protein>
<dbReference type="InParanoid" id="U7E074"/>
<dbReference type="EMBL" id="CM009305">
    <property type="protein sequence ID" value="PNS97266.1"/>
    <property type="molecule type" value="Genomic_DNA"/>
</dbReference>
<evidence type="ECO:0000313" key="1">
    <source>
        <dbReference type="EMBL" id="PNS97266.1"/>
    </source>
</evidence>
<dbReference type="Proteomes" id="UP000006729">
    <property type="component" value="Chromosome 16"/>
</dbReference>